<dbReference type="InterPro" id="IPR006887">
    <property type="entry name" value="P4R3-like_central_dom"/>
</dbReference>
<proteinExistence type="inferred from homology"/>
<sequence>MAAEQLHVEVYIMNGDERWDCIGMGQVSTIYDEQLQGVCLLVQSESGDSSILQSKIQPNTPYWKKRSTLIVWSEDEYISRALSFQDPEDCQKIWEEICQVQGKEPTVEATQDVLDETEQYDEMLETSYLVQPPSCELGTVGHLADIFNSFFVSPSRKKCLTFILKNGDYIKKLLELFQICENLQNTEELHHLYSIVKGILLLDKTPLFEVMFSDECIMDVIGCLEYDPAGPEPKRHRQFFTQNARLKEVIPITNSELRQKIHQTYRIQYIHDILLPKPSIFEENLLPSLKNFIFFNKIEIVNMLQEDDMFLSEIFAQLRDKAINGDKRRELLFFLKEFCEFSQALYPQSKDALLKTLVRLGILPALKVVMSIDDFQVKTATTTIFAYLVEYNPSTIRQFVMGEAQKSKDDELLINVVIEQMICDTDPELSGAMNLMELLRSLLDPETMLILPYEYERHKFLNFFYKYCMDNLIAPLLSSTEKDKDEEDDRFGPDRNKNRPNNYQTARLLGLILELCTFCVQHHTYYIKNYILNEDLLRTVLMLMNSKHTFLLLSAVRFMREMIGLRDEQYNSYIIQGNLFEPVVNAFLANGHRYNILNSAIIELFEYISIRNIKSLVVHVVERFYKAFELIEYVQTFRRLKIKYEQEKDRQSQAGKTLHSILYEDTKVMDVKEEMHLSQNRREAVTPPIGNNSDRDEKLTEAETQKMKLHLPKRTSSGGFRFSSSCSDGAGGGMSIPHSSRVATLVDYPDNNEEKEDKEDKTSPSKRPHLSS</sequence>
<evidence type="ECO:0000256" key="2">
    <source>
        <dbReference type="SAM" id="MobiDB-lite"/>
    </source>
</evidence>
<evidence type="ECO:0000313" key="5">
    <source>
        <dbReference type="Proteomes" id="UP000006813"/>
    </source>
</evidence>
<dbReference type="InterPro" id="IPR055236">
    <property type="entry name" value="EVH1_PP4R3"/>
</dbReference>
<accession>G5C5D5</accession>
<dbReference type="GO" id="GO:0005654">
    <property type="term" value="C:nucleoplasm"/>
    <property type="evidence" value="ECO:0007669"/>
    <property type="project" value="TreeGrafter"/>
</dbReference>
<feature type="compositionally biased region" description="Low complexity" evidence="2">
    <location>
        <begin position="716"/>
        <end position="727"/>
    </location>
</feature>
<dbReference type="GO" id="GO:0030289">
    <property type="term" value="C:protein phosphatase 4 complex"/>
    <property type="evidence" value="ECO:0007669"/>
    <property type="project" value="TreeGrafter"/>
</dbReference>
<comment type="similarity">
    <text evidence="1">Belongs to the SMEK family.</text>
</comment>
<evidence type="ECO:0000256" key="1">
    <source>
        <dbReference type="ARBA" id="ARBA00008809"/>
    </source>
</evidence>
<evidence type="ECO:0000259" key="3">
    <source>
        <dbReference type="PROSITE" id="PS50229"/>
    </source>
</evidence>
<dbReference type="InterPro" id="IPR011993">
    <property type="entry name" value="PH-like_dom_sf"/>
</dbReference>
<dbReference type="Pfam" id="PF04802">
    <property type="entry name" value="PP4R3"/>
    <property type="match status" value="1"/>
</dbReference>
<dbReference type="Proteomes" id="UP000006813">
    <property type="component" value="Unassembled WGS sequence"/>
</dbReference>
<dbReference type="AlphaFoldDB" id="G5C5D5"/>
<protein>
    <submittedName>
        <fullName evidence="4">Serine/threonine-protein phosphatase 4 regulatory subunit 3B</fullName>
    </submittedName>
</protein>
<organism evidence="4 5">
    <name type="scientific">Heterocephalus glaber</name>
    <name type="common">Naked mole rat</name>
    <dbReference type="NCBI Taxonomy" id="10181"/>
    <lineage>
        <taxon>Eukaryota</taxon>
        <taxon>Metazoa</taxon>
        <taxon>Chordata</taxon>
        <taxon>Craniata</taxon>
        <taxon>Vertebrata</taxon>
        <taxon>Euteleostomi</taxon>
        <taxon>Mammalia</taxon>
        <taxon>Eutheria</taxon>
        <taxon>Euarchontoglires</taxon>
        <taxon>Glires</taxon>
        <taxon>Rodentia</taxon>
        <taxon>Hystricomorpha</taxon>
        <taxon>Bathyergidae</taxon>
        <taxon>Heterocephalus</taxon>
    </lineage>
</organism>
<reference evidence="4 5" key="1">
    <citation type="journal article" date="2011" name="Nature">
        <title>Genome sequencing reveals insights into physiology and longevity of the naked mole rat.</title>
        <authorList>
            <person name="Kim E.B."/>
            <person name="Fang X."/>
            <person name="Fushan A.A."/>
            <person name="Huang Z."/>
            <person name="Lobanov A.V."/>
            <person name="Han L."/>
            <person name="Marino S.M."/>
            <person name="Sun X."/>
            <person name="Turanov A.A."/>
            <person name="Yang P."/>
            <person name="Yim S.H."/>
            <person name="Zhao X."/>
            <person name="Kasaikina M.V."/>
            <person name="Stoletzki N."/>
            <person name="Peng C."/>
            <person name="Polak P."/>
            <person name="Xiong Z."/>
            <person name="Kiezun A."/>
            <person name="Zhu Y."/>
            <person name="Chen Y."/>
            <person name="Kryukov G.V."/>
            <person name="Zhang Q."/>
            <person name="Peshkin L."/>
            <person name="Yang L."/>
            <person name="Bronson R.T."/>
            <person name="Buffenstein R."/>
            <person name="Wang B."/>
            <person name="Han C."/>
            <person name="Li Q."/>
            <person name="Chen L."/>
            <person name="Zhao W."/>
            <person name="Sunyaev S.R."/>
            <person name="Park T.J."/>
            <person name="Zhang G."/>
            <person name="Wang J."/>
            <person name="Gladyshev V.N."/>
        </authorList>
    </citation>
    <scope>NUCLEOTIDE SEQUENCE [LARGE SCALE GENOMIC DNA]</scope>
</reference>
<feature type="compositionally biased region" description="Basic and acidic residues" evidence="2">
    <location>
        <begin position="693"/>
        <end position="706"/>
    </location>
</feature>
<dbReference type="PROSITE" id="PS50229">
    <property type="entry name" value="WH1"/>
    <property type="match status" value="1"/>
</dbReference>
<feature type="domain" description="WH1" evidence="3">
    <location>
        <begin position="1"/>
        <end position="104"/>
    </location>
</feature>
<dbReference type="eggNOG" id="KOG2175">
    <property type="taxonomic scope" value="Eukaryota"/>
</dbReference>
<dbReference type="InterPro" id="IPR000697">
    <property type="entry name" value="WH1/EVH1_dom"/>
</dbReference>
<dbReference type="SUPFAM" id="SSF48371">
    <property type="entry name" value="ARM repeat"/>
    <property type="match status" value="1"/>
</dbReference>
<dbReference type="InParanoid" id="G5C5D5"/>
<dbReference type="GO" id="GO:0006974">
    <property type="term" value="P:DNA damage response"/>
    <property type="evidence" value="ECO:0007669"/>
    <property type="project" value="TreeGrafter"/>
</dbReference>
<dbReference type="GO" id="GO:0072542">
    <property type="term" value="F:protein phosphatase activator activity"/>
    <property type="evidence" value="ECO:0007669"/>
    <property type="project" value="TreeGrafter"/>
</dbReference>
<dbReference type="SUPFAM" id="SSF50729">
    <property type="entry name" value="PH domain-like"/>
    <property type="match status" value="1"/>
</dbReference>
<evidence type="ECO:0000313" key="4">
    <source>
        <dbReference type="EMBL" id="EHB16746.1"/>
    </source>
</evidence>
<feature type="region of interest" description="Disordered" evidence="2">
    <location>
        <begin position="677"/>
        <end position="772"/>
    </location>
</feature>
<name>G5C5D5_HETGA</name>
<dbReference type="InterPro" id="IPR051137">
    <property type="entry name" value="PP4R3-like"/>
</dbReference>
<dbReference type="STRING" id="10181.G5C5D5"/>
<dbReference type="PANTHER" id="PTHR23318">
    <property type="entry name" value="ATP SYNTHASE GAMMA-RELATED"/>
    <property type="match status" value="1"/>
</dbReference>
<dbReference type="Gene3D" id="2.30.29.30">
    <property type="entry name" value="Pleckstrin-homology domain (PH domain)/Phosphotyrosine-binding domain (PTB)"/>
    <property type="match status" value="1"/>
</dbReference>
<dbReference type="EMBL" id="JH173422">
    <property type="protein sequence ID" value="EHB16746.1"/>
    <property type="molecule type" value="Genomic_DNA"/>
</dbReference>
<dbReference type="Pfam" id="PF22972">
    <property type="entry name" value="EVH1_PP4R3"/>
    <property type="match status" value="1"/>
</dbReference>
<gene>
    <name evidence="4" type="ORF">GW7_08636</name>
</gene>
<dbReference type="InterPro" id="IPR016024">
    <property type="entry name" value="ARM-type_fold"/>
</dbReference>
<dbReference type="PANTHER" id="PTHR23318:SF19">
    <property type="entry name" value="PROTEIN PPP4R3C"/>
    <property type="match status" value="1"/>
</dbReference>